<comment type="caution">
    <text evidence="1">The sequence shown here is derived from an EMBL/GenBank/DDBJ whole genome shotgun (WGS) entry which is preliminary data.</text>
</comment>
<accession>A0ACC1YSJ9</accession>
<keyword evidence="2" id="KW-1185">Reference proteome</keyword>
<organism evidence="1 2">
    <name type="scientific">Melia azedarach</name>
    <name type="common">Chinaberry tree</name>
    <dbReference type="NCBI Taxonomy" id="155640"/>
    <lineage>
        <taxon>Eukaryota</taxon>
        <taxon>Viridiplantae</taxon>
        <taxon>Streptophyta</taxon>
        <taxon>Embryophyta</taxon>
        <taxon>Tracheophyta</taxon>
        <taxon>Spermatophyta</taxon>
        <taxon>Magnoliopsida</taxon>
        <taxon>eudicotyledons</taxon>
        <taxon>Gunneridae</taxon>
        <taxon>Pentapetalae</taxon>
        <taxon>rosids</taxon>
        <taxon>malvids</taxon>
        <taxon>Sapindales</taxon>
        <taxon>Meliaceae</taxon>
        <taxon>Melia</taxon>
    </lineage>
</organism>
<dbReference type="EMBL" id="CM051395">
    <property type="protein sequence ID" value="KAJ4726014.1"/>
    <property type="molecule type" value="Genomic_DNA"/>
</dbReference>
<proteinExistence type="predicted"/>
<sequence length="360" mass="40338">MQRNMDTRISCFVVAFVLAFILMEASFVQGQEDVNVNSSVNKNNSKKGAFDAASTHYFLLTPLPSGQERAFCQARGSCNQKTLVCPSQCPERKPRQNKKRKGCFIDCSSKCEVTCKRRKPNCNGFGSLCYDPRFVGGDGVMFYFHGAKGGNFAIVSDDDLQINAHFIGTRPEGRTRDFTWVQALAVMFDSHTLVIATKRISHWDDNVDALIVRWDGEPVNVPTDVEAEWRVNDGREVVVERTDDTNSVRVTVTGLLEMDVKIRPIGAEENRIHNYQLPANDSFAHLETQFRFSNLSELVEGVLGITYRPDYVSPVKKGVPMPMMGGEDKYQTPSLYSPLCKICRFKGQPGFTAVEGIAQY</sequence>
<evidence type="ECO:0000313" key="2">
    <source>
        <dbReference type="Proteomes" id="UP001164539"/>
    </source>
</evidence>
<protein>
    <submittedName>
        <fullName evidence="1">Root cap/late embryogenesis-like protein</fullName>
    </submittedName>
</protein>
<evidence type="ECO:0000313" key="1">
    <source>
        <dbReference type="EMBL" id="KAJ4726014.1"/>
    </source>
</evidence>
<dbReference type="Proteomes" id="UP001164539">
    <property type="component" value="Chromosome 2"/>
</dbReference>
<reference evidence="1 2" key="1">
    <citation type="journal article" date="2023" name="Science">
        <title>Complex scaffold remodeling in plant triterpene biosynthesis.</title>
        <authorList>
            <person name="De La Pena R."/>
            <person name="Hodgson H."/>
            <person name="Liu J.C."/>
            <person name="Stephenson M.J."/>
            <person name="Martin A.C."/>
            <person name="Owen C."/>
            <person name="Harkess A."/>
            <person name="Leebens-Mack J."/>
            <person name="Jimenez L.E."/>
            <person name="Osbourn A."/>
            <person name="Sattely E.S."/>
        </authorList>
    </citation>
    <scope>NUCLEOTIDE SEQUENCE [LARGE SCALE GENOMIC DNA]</scope>
    <source>
        <strain evidence="2">cv. JPN11</strain>
        <tissue evidence="1">Leaf</tissue>
    </source>
</reference>
<name>A0ACC1YSJ9_MELAZ</name>
<gene>
    <name evidence="1" type="ORF">OWV82_004793</name>
</gene>